<reference evidence="1 2" key="1">
    <citation type="journal article" date="2021" name="BMC Biol.">
        <title>Horizontally acquired antibacterial genes associated with adaptive radiation of ladybird beetles.</title>
        <authorList>
            <person name="Li H.S."/>
            <person name="Tang X.F."/>
            <person name="Huang Y.H."/>
            <person name="Xu Z.Y."/>
            <person name="Chen M.L."/>
            <person name="Du X.Y."/>
            <person name="Qiu B.Y."/>
            <person name="Chen P.T."/>
            <person name="Zhang W."/>
            <person name="Slipinski A."/>
            <person name="Escalona H.E."/>
            <person name="Waterhouse R.M."/>
            <person name="Zwick A."/>
            <person name="Pang H."/>
        </authorList>
    </citation>
    <scope>NUCLEOTIDE SEQUENCE [LARGE SCALE GENOMIC DNA]</scope>
    <source>
        <strain evidence="1">SYSU2018</strain>
    </source>
</reference>
<dbReference type="EMBL" id="JABFTP020000021">
    <property type="protein sequence ID" value="KAL3270268.1"/>
    <property type="molecule type" value="Genomic_DNA"/>
</dbReference>
<proteinExistence type="predicted"/>
<evidence type="ECO:0000313" key="1">
    <source>
        <dbReference type="EMBL" id="KAL3270268.1"/>
    </source>
</evidence>
<name>A0ABD2MV02_9CUCU</name>
<dbReference type="Proteomes" id="UP001516400">
    <property type="component" value="Unassembled WGS sequence"/>
</dbReference>
<feature type="non-terminal residue" evidence="1">
    <location>
        <position position="1"/>
    </location>
</feature>
<dbReference type="AlphaFoldDB" id="A0ABD2MV02"/>
<organism evidence="1 2">
    <name type="scientific">Cryptolaemus montrouzieri</name>
    <dbReference type="NCBI Taxonomy" id="559131"/>
    <lineage>
        <taxon>Eukaryota</taxon>
        <taxon>Metazoa</taxon>
        <taxon>Ecdysozoa</taxon>
        <taxon>Arthropoda</taxon>
        <taxon>Hexapoda</taxon>
        <taxon>Insecta</taxon>
        <taxon>Pterygota</taxon>
        <taxon>Neoptera</taxon>
        <taxon>Endopterygota</taxon>
        <taxon>Coleoptera</taxon>
        <taxon>Polyphaga</taxon>
        <taxon>Cucujiformia</taxon>
        <taxon>Coccinelloidea</taxon>
        <taxon>Coccinellidae</taxon>
        <taxon>Scymninae</taxon>
        <taxon>Scymnini</taxon>
        <taxon>Cryptolaemus</taxon>
    </lineage>
</organism>
<evidence type="ECO:0008006" key="3">
    <source>
        <dbReference type="Google" id="ProtNLM"/>
    </source>
</evidence>
<protein>
    <recommendedName>
        <fullName evidence="3">Endonuclease-reverse transcriptase</fullName>
    </recommendedName>
</protein>
<keyword evidence="2" id="KW-1185">Reference proteome</keyword>
<gene>
    <name evidence="1" type="ORF">HHI36_009321</name>
</gene>
<evidence type="ECO:0000313" key="2">
    <source>
        <dbReference type="Proteomes" id="UP001516400"/>
    </source>
</evidence>
<accession>A0ABD2MV02</accession>
<comment type="caution">
    <text evidence="1">The sequence shown here is derived from an EMBL/GenBank/DDBJ whole genome shotgun (WGS) entry which is preliminary data.</text>
</comment>
<sequence>ITRYPGVDIGSDHNTLVADIEVNLKTIKRIRIPKKDTTRLQDSETRDKTTKDLNSKLNALTRSSSNNVDMQWNRLKKTINKVCLQNLNTIMNITKKRWMTTEILELMVKRRMAKNEPTTYIQLQNSIKGKQLGTTLDTYSPWKSLWRGIHKSPLVPGNP</sequence>